<dbReference type="SMART" id="SM01329">
    <property type="entry name" value="Iso_dh"/>
    <property type="match status" value="1"/>
</dbReference>
<dbReference type="SUPFAM" id="SSF53659">
    <property type="entry name" value="Isocitrate/Isopropylmalate dehydrogenase-like"/>
    <property type="match status" value="1"/>
</dbReference>
<evidence type="ECO:0000256" key="2">
    <source>
        <dbReference type="ARBA" id="ARBA00023002"/>
    </source>
</evidence>
<evidence type="ECO:0000313" key="5">
    <source>
        <dbReference type="Proteomes" id="UP001272242"/>
    </source>
</evidence>
<comment type="caution">
    <text evidence="4">The sequence shown here is derived from an EMBL/GenBank/DDBJ whole genome shotgun (WGS) entry which is preliminary data.</text>
</comment>
<evidence type="ECO:0000313" key="4">
    <source>
        <dbReference type="EMBL" id="MDY3563410.1"/>
    </source>
</evidence>
<dbReference type="PANTHER" id="PTHR11835">
    <property type="entry name" value="DECARBOXYLATING DEHYDROGENASES-ISOCITRATE, ISOPROPYLMALATE, TARTRATE"/>
    <property type="match status" value="1"/>
</dbReference>
<accession>A0ABU5F734</accession>
<organism evidence="4 5">
    <name type="scientific">Gemmata algarum</name>
    <dbReference type="NCBI Taxonomy" id="2975278"/>
    <lineage>
        <taxon>Bacteria</taxon>
        <taxon>Pseudomonadati</taxon>
        <taxon>Planctomycetota</taxon>
        <taxon>Planctomycetia</taxon>
        <taxon>Gemmatales</taxon>
        <taxon>Gemmataceae</taxon>
        <taxon>Gemmata</taxon>
    </lineage>
</organism>
<keyword evidence="5" id="KW-1185">Reference proteome</keyword>
<comment type="similarity">
    <text evidence="1">Belongs to the isocitrate and isopropylmalate dehydrogenases family.</text>
</comment>
<gene>
    <name evidence="4" type="ORF">R5W23_004913</name>
</gene>
<dbReference type="RefSeq" id="WP_320689615.1">
    <property type="nucleotide sequence ID" value="NZ_JAXBLV010000238.1"/>
</dbReference>
<dbReference type="InterPro" id="IPR024084">
    <property type="entry name" value="IsoPropMal-DH-like_dom"/>
</dbReference>
<dbReference type="Proteomes" id="UP001272242">
    <property type="component" value="Unassembled WGS sequence"/>
</dbReference>
<name>A0ABU5F734_9BACT</name>
<dbReference type="Pfam" id="PF00180">
    <property type="entry name" value="Iso_dh"/>
    <property type="match status" value="1"/>
</dbReference>
<proteinExistence type="inferred from homology"/>
<reference evidence="5" key="1">
    <citation type="journal article" date="2023" name="Mar. Drugs">
        <title>Gemmata algarum, a Novel Planctomycete Isolated from an Algal Mat, Displays Antimicrobial Activity.</title>
        <authorList>
            <person name="Kumar G."/>
            <person name="Kallscheuer N."/>
            <person name="Kashif M."/>
            <person name="Ahamad S."/>
            <person name="Jagadeeshwari U."/>
            <person name="Pannikurungottu S."/>
            <person name="Haufschild T."/>
            <person name="Kabuu M."/>
            <person name="Sasikala C."/>
            <person name="Jogler C."/>
            <person name="Ramana C."/>
        </authorList>
    </citation>
    <scope>NUCLEOTIDE SEQUENCE [LARGE SCALE GENOMIC DNA]</scope>
    <source>
        <strain evidence="5">JC673</strain>
    </source>
</reference>
<dbReference type="PANTHER" id="PTHR11835:SF34">
    <property type="entry name" value="ISOCITRATE DEHYDROGENASE [NAD] SUBUNIT ALPHA, MITOCHONDRIAL"/>
    <property type="match status" value="1"/>
</dbReference>
<evidence type="ECO:0000259" key="3">
    <source>
        <dbReference type="SMART" id="SM01329"/>
    </source>
</evidence>
<evidence type="ECO:0000256" key="1">
    <source>
        <dbReference type="ARBA" id="ARBA00007769"/>
    </source>
</evidence>
<protein>
    <submittedName>
        <fullName evidence="4">Isocitrate/isopropylmalate family dehydrogenase</fullName>
    </submittedName>
</protein>
<dbReference type="Gene3D" id="3.40.718.10">
    <property type="entry name" value="Isopropylmalate Dehydrogenase"/>
    <property type="match status" value="1"/>
</dbReference>
<keyword evidence="2" id="KW-0560">Oxidoreductase</keyword>
<dbReference type="EMBL" id="JAXBLV010000238">
    <property type="protein sequence ID" value="MDY3563410.1"/>
    <property type="molecule type" value="Genomic_DNA"/>
</dbReference>
<feature type="domain" description="Isopropylmalate dehydrogenase-like" evidence="3">
    <location>
        <begin position="11"/>
        <end position="345"/>
    </location>
</feature>
<sequence>MTATLGVPMRKVIFVQGGGLGQDQELSVRRLFAAAKVPVEFEVHLAGRIALEHGKDALPKATFDAIRECGLALKTKLLQPKGVGMPTAHGPSSVPTNYNVAFRRQLGLFASMRPVHNLPGIASRFTGVDFLLFREITEDLYTASEHEIVPGVVQSFKIVTEAACLRFFKLAFDTARKRGRKTVHCIHKANILKMADGLFLECFYRVAKEYPEIAAKDLIVDNTCNQLVSRPQQFEVLAAGNLYGDLLSDLGAGLVGGVSTTAAINKGNGTTVYEAVYGASHEAVPPDMSNPLPLILPAIELLKDLGAAEAAARIQKAVEAVLLEGRTRTRDIGGTATTTAFTDAIIGRM</sequence>